<protein>
    <submittedName>
        <fullName evidence="1">1782_t:CDS:1</fullName>
    </submittedName>
</protein>
<name>A0ACA9Q2X8_9GLOM</name>
<dbReference type="Proteomes" id="UP000789525">
    <property type="component" value="Unassembled WGS sequence"/>
</dbReference>
<dbReference type="EMBL" id="CAJVPT010040934">
    <property type="protein sequence ID" value="CAG8726639.1"/>
    <property type="molecule type" value="Genomic_DNA"/>
</dbReference>
<feature type="non-terminal residue" evidence="1">
    <location>
        <position position="1"/>
    </location>
</feature>
<comment type="caution">
    <text evidence="1">The sequence shown here is derived from an EMBL/GenBank/DDBJ whole genome shotgun (WGS) entry which is preliminary data.</text>
</comment>
<accession>A0ACA9Q2X8</accession>
<reference evidence="1" key="1">
    <citation type="submission" date="2021-06" db="EMBL/GenBank/DDBJ databases">
        <authorList>
            <person name="Kallberg Y."/>
            <person name="Tangrot J."/>
            <person name="Rosling A."/>
        </authorList>
    </citation>
    <scope>NUCLEOTIDE SEQUENCE</scope>
    <source>
        <strain evidence="1">CL356</strain>
    </source>
</reference>
<keyword evidence="2" id="KW-1185">Reference proteome</keyword>
<sequence length="162" mass="18795">NVEPVGISFLAHARRKLHNRNFDEDERIQAEAAVEQGEIIDLEEEEEETLELLSQDPKDWKEQDHYAVLGLSKYRWRATDEQIKQAHRRKVLKHHPDKKASNGNTNDDAFFKCIQKANEILSDPVKRRQFDSVDQAFDDTPPSIKAKGDFFEIYGPVFESEA</sequence>
<evidence type="ECO:0000313" key="1">
    <source>
        <dbReference type="EMBL" id="CAG8726639.1"/>
    </source>
</evidence>
<evidence type="ECO:0000313" key="2">
    <source>
        <dbReference type="Proteomes" id="UP000789525"/>
    </source>
</evidence>
<gene>
    <name evidence="1" type="ORF">ACOLOM_LOCUS11407</name>
</gene>
<feature type="non-terminal residue" evidence="1">
    <location>
        <position position="162"/>
    </location>
</feature>
<organism evidence="1 2">
    <name type="scientific">Acaulospora colombiana</name>
    <dbReference type="NCBI Taxonomy" id="27376"/>
    <lineage>
        <taxon>Eukaryota</taxon>
        <taxon>Fungi</taxon>
        <taxon>Fungi incertae sedis</taxon>
        <taxon>Mucoromycota</taxon>
        <taxon>Glomeromycotina</taxon>
        <taxon>Glomeromycetes</taxon>
        <taxon>Diversisporales</taxon>
        <taxon>Acaulosporaceae</taxon>
        <taxon>Acaulospora</taxon>
    </lineage>
</organism>
<proteinExistence type="predicted"/>